<dbReference type="Proteomes" id="UP001235344">
    <property type="component" value="Chromosome"/>
</dbReference>
<name>A0ABY9H2H4_9GAMM</name>
<organism evidence="2 3">
    <name type="scientific">Halomonas alkalicola</name>
    <dbReference type="NCBI Taxonomy" id="1930622"/>
    <lineage>
        <taxon>Bacteria</taxon>
        <taxon>Pseudomonadati</taxon>
        <taxon>Pseudomonadota</taxon>
        <taxon>Gammaproteobacteria</taxon>
        <taxon>Oceanospirillales</taxon>
        <taxon>Halomonadaceae</taxon>
        <taxon>Halomonas</taxon>
    </lineage>
</organism>
<reference evidence="2 3" key="1">
    <citation type="submission" date="2023-08" db="EMBL/GenBank/DDBJ databases">
        <title>Transcriptome Analysis of Halomonas alkalicola CICC 11012s to Identify the Genes Involved in Alkaline Tolerances.</title>
        <authorList>
            <person name="Zhai L."/>
        </authorList>
    </citation>
    <scope>NUCLEOTIDE SEQUENCE [LARGE SCALE GENOMIC DNA]</scope>
    <source>
        <strain evidence="2 3">CICC 11012s</strain>
    </source>
</reference>
<proteinExistence type="predicted"/>
<evidence type="ECO:0000256" key="1">
    <source>
        <dbReference type="SAM" id="MobiDB-lite"/>
    </source>
</evidence>
<dbReference type="RefSeq" id="WP_305498880.1">
    <property type="nucleotide sequence ID" value="NZ_CP131913.1"/>
</dbReference>
<feature type="region of interest" description="Disordered" evidence="1">
    <location>
        <begin position="87"/>
        <end position="114"/>
    </location>
</feature>
<accession>A0ABY9H2H4</accession>
<protein>
    <submittedName>
        <fullName evidence="2">Uncharacterized protein</fullName>
    </submittedName>
</protein>
<evidence type="ECO:0000313" key="3">
    <source>
        <dbReference type="Proteomes" id="UP001235344"/>
    </source>
</evidence>
<dbReference type="EMBL" id="CP131913">
    <property type="protein sequence ID" value="WLI72356.1"/>
    <property type="molecule type" value="Genomic_DNA"/>
</dbReference>
<evidence type="ECO:0000313" key="2">
    <source>
        <dbReference type="EMBL" id="WLI72356.1"/>
    </source>
</evidence>
<keyword evidence="3" id="KW-1185">Reference proteome</keyword>
<feature type="compositionally biased region" description="Acidic residues" evidence="1">
    <location>
        <begin position="103"/>
        <end position="114"/>
    </location>
</feature>
<gene>
    <name evidence="2" type="ORF">B6N23_11205</name>
</gene>
<sequence length="114" mass="12413">MHKHVEWDDPGADSVMRHFAKDPMGHSAPGPGDILSARYQGAVVRVKVEAYVEGTSIGEVAAIIAVNNGRRLKSHGKLALGDTVRLPDASRALEPRVGRTRDDDEDDEDDDQAR</sequence>
<feature type="compositionally biased region" description="Basic and acidic residues" evidence="1">
    <location>
        <begin position="91"/>
        <end position="102"/>
    </location>
</feature>